<evidence type="ECO:0000256" key="8">
    <source>
        <dbReference type="PROSITE-ProRule" id="PRU00282"/>
    </source>
</evidence>
<evidence type="ECO:0000256" key="1">
    <source>
        <dbReference type="ARBA" id="ARBA00004141"/>
    </source>
</evidence>
<keyword evidence="6" id="KW-1133">Transmembrane helix</keyword>
<evidence type="ECO:0000256" key="2">
    <source>
        <dbReference type="ARBA" id="ARBA00006375"/>
    </source>
</evidence>
<evidence type="ECO:0000256" key="5">
    <source>
        <dbReference type="ARBA" id="ARBA00022737"/>
    </source>
</evidence>
<evidence type="ECO:0000256" key="4">
    <source>
        <dbReference type="ARBA" id="ARBA00022692"/>
    </source>
</evidence>
<dbReference type="InterPro" id="IPR023395">
    <property type="entry name" value="MCP_dom_sf"/>
</dbReference>
<keyword evidence="7 8" id="KW-0472">Membrane</keyword>
<keyword evidence="11" id="KW-1185">Reference proteome</keyword>
<dbReference type="Proteomes" id="UP001642464">
    <property type="component" value="Unassembled WGS sequence"/>
</dbReference>
<dbReference type="Pfam" id="PF00153">
    <property type="entry name" value="Mito_carr"/>
    <property type="match status" value="2"/>
</dbReference>
<dbReference type="Gene3D" id="1.50.40.10">
    <property type="entry name" value="Mitochondrial carrier domain"/>
    <property type="match status" value="1"/>
</dbReference>
<name>A0ABP0IA19_9DINO</name>
<evidence type="ECO:0000313" key="11">
    <source>
        <dbReference type="Proteomes" id="UP001642464"/>
    </source>
</evidence>
<proteinExistence type="inferred from homology"/>
<gene>
    <name evidence="10" type="ORF">SCF082_LOCUS5763</name>
</gene>
<organism evidence="10 11">
    <name type="scientific">Durusdinium trenchii</name>
    <dbReference type="NCBI Taxonomy" id="1381693"/>
    <lineage>
        <taxon>Eukaryota</taxon>
        <taxon>Sar</taxon>
        <taxon>Alveolata</taxon>
        <taxon>Dinophyceae</taxon>
        <taxon>Suessiales</taxon>
        <taxon>Symbiodiniaceae</taxon>
        <taxon>Durusdinium</taxon>
    </lineage>
</organism>
<evidence type="ECO:0000313" key="10">
    <source>
        <dbReference type="EMBL" id="CAK8998751.1"/>
    </source>
</evidence>
<keyword evidence="3 9" id="KW-0813">Transport</keyword>
<evidence type="ECO:0000256" key="6">
    <source>
        <dbReference type="ARBA" id="ARBA00022989"/>
    </source>
</evidence>
<feature type="repeat" description="Solcar" evidence="8">
    <location>
        <begin position="116"/>
        <end position="203"/>
    </location>
</feature>
<dbReference type="PROSITE" id="PS50920">
    <property type="entry name" value="SOLCAR"/>
    <property type="match status" value="2"/>
</dbReference>
<comment type="subcellular location">
    <subcellularLocation>
        <location evidence="1">Membrane</location>
        <topology evidence="1">Multi-pass membrane protein</topology>
    </subcellularLocation>
</comment>
<evidence type="ECO:0000256" key="9">
    <source>
        <dbReference type="RuleBase" id="RU000488"/>
    </source>
</evidence>
<comment type="similarity">
    <text evidence="2 9">Belongs to the mitochondrial carrier (TC 2.A.29) family.</text>
</comment>
<sequence>MFRTGSATFFAAKEAAQSLVPSALPAPVKTSAGVLAGVLSAKAIKTPFDVAETKAMASVASGEALAWDGSWQKLTETYEKEGVTGLYRGYGANVLYKLPADLSKFLAYEALKSAGGSRLPPGAAGALATLMSNAVTTPLDVVRTQVMVDGTGSKQSKNVLEKLKDLIATNDAKKIWSGLGWRLGRGVLAGAIQFTVLESTKEAVEGRPSKPDQGLLWLQRRSPGTAKSLQRIQNAFAKSAALAVVVEPGAVVCLLAGASRMAPGVFCTLNVSGTVARLLAIRSLATSLPGPMEAALHFVRRFSLPLALLAATITGIGCIGYEAW</sequence>
<keyword evidence="4 8" id="KW-0812">Transmembrane</keyword>
<accession>A0ABP0IA19</accession>
<keyword evidence="5" id="KW-0677">Repeat</keyword>
<dbReference type="SUPFAM" id="SSF103506">
    <property type="entry name" value="Mitochondrial carrier"/>
    <property type="match status" value="1"/>
</dbReference>
<dbReference type="InterPro" id="IPR018108">
    <property type="entry name" value="MCP_transmembrane"/>
</dbReference>
<reference evidence="10 11" key="1">
    <citation type="submission" date="2024-02" db="EMBL/GenBank/DDBJ databases">
        <authorList>
            <person name="Chen Y."/>
            <person name="Shah S."/>
            <person name="Dougan E. K."/>
            <person name="Thang M."/>
            <person name="Chan C."/>
        </authorList>
    </citation>
    <scope>NUCLEOTIDE SEQUENCE [LARGE SCALE GENOMIC DNA]</scope>
</reference>
<feature type="repeat" description="Solcar" evidence="8">
    <location>
        <begin position="24"/>
        <end position="114"/>
    </location>
</feature>
<evidence type="ECO:0000256" key="7">
    <source>
        <dbReference type="ARBA" id="ARBA00023136"/>
    </source>
</evidence>
<dbReference type="EMBL" id="CAXAMM010003136">
    <property type="protein sequence ID" value="CAK8998751.1"/>
    <property type="molecule type" value="Genomic_DNA"/>
</dbReference>
<dbReference type="PANTHER" id="PTHR45667">
    <property type="entry name" value="S-ADENOSYLMETHIONINE MITOCHONDRIAL CARRIER PROTEIN"/>
    <property type="match status" value="1"/>
</dbReference>
<comment type="caution">
    <text evidence="10">The sequence shown here is derived from an EMBL/GenBank/DDBJ whole genome shotgun (WGS) entry which is preliminary data.</text>
</comment>
<evidence type="ECO:0000256" key="3">
    <source>
        <dbReference type="ARBA" id="ARBA00022448"/>
    </source>
</evidence>
<protein>
    <submittedName>
        <fullName evidence="10">Chloroplastic</fullName>
    </submittedName>
</protein>